<organism evidence="16 17">
    <name type="scientific">Artemisia annua</name>
    <name type="common">Sweet wormwood</name>
    <dbReference type="NCBI Taxonomy" id="35608"/>
    <lineage>
        <taxon>Eukaryota</taxon>
        <taxon>Viridiplantae</taxon>
        <taxon>Streptophyta</taxon>
        <taxon>Embryophyta</taxon>
        <taxon>Tracheophyta</taxon>
        <taxon>Spermatophyta</taxon>
        <taxon>Magnoliopsida</taxon>
        <taxon>eudicotyledons</taxon>
        <taxon>Gunneridae</taxon>
        <taxon>Pentapetalae</taxon>
        <taxon>asterids</taxon>
        <taxon>campanulids</taxon>
        <taxon>Asterales</taxon>
        <taxon>Asteraceae</taxon>
        <taxon>Asteroideae</taxon>
        <taxon>Anthemideae</taxon>
        <taxon>Artemisiinae</taxon>
        <taxon>Artemisia</taxon>
    </lineage>
</organism>
<dbReference type="AlphaFoldDB" id="A0A2U1PVX5"/>
<gene>
    <name evidence="16" type="ORF">CTI12_AA082980</name>
</gene>
<dbReference type="PANTHER" id="PTHR23130">
    <property type="entry name" value="CYTOCHROME B561 AND DOMON DOMAIN-CONTAINING PROTEIN"/>
    <property type="match status" value="1"/>
</dbReference>
<evidence type="ECO:0000313" key="17">
    <source>
        <dbReference type="Proteomes" id="UP000245207"/>
    </source>
</evidence>
<feature type="transmembrane region" description="Helical" evidence="12">
    <location>
        <begin position="341"/>
        <end position="365"/>
    </location>
</feature>
<dbReference type="OrthoDB" id="2419613at2759"/>
<dbReference type="CDD" id="cd09629">
    <property type="entry name" value="DOMON_CIL1_like"/>
    <property type="match status" value="1"/>
</dbReference>
<feature type="domain" description="Cytochrome b561" evidence="15">
    <location>
        <begin position="163"/>
        <end position="365"/>
    </location>
</feature>
<evidence type="ECO:0000256" key="4">
    <source>
        <dbReference type="ARBA" id="ARBA00022723"/>
    </source>
</evidence>
<keyword evidence="11" id="KW-0408">Iron</keyword>
<feature type="transmembrane region" description="Helical" evidence="12">
    <location>
        <begin position="277"/>
        <end position="296"/>
    </location>
</feature>
<feature type="binding site" description="axial binding residue" evidence="11">
    <location>
        <position position="310"/>
    </location>
    <ligand>
        <name>heme b</name>
        <dbReference type="ChEBI" id="CHEBI:60344"/>
        <label>1</label>
    </ligand>
    <ligandPart>
        <name>Fe</name>
        <dbReference type="ChEBI" id="CHEBI:18248"/>
    </ligandPart>
</feature>
<comment type="subcellular location">
    <subcellularLocation>
        <location evidence="1">Membrane</location>
        <topology evidence="1">Multi-pass membrane protein</topology>
    </subcellularLocation>
</comment>
<feature type="signal peptide" evidence="13">
    <location>
        <begin position="1"/>
        <end position="20"/>
    </location>
</feature>
<dbReference type="InterPro" id="IPR045265">
    <property type="entry name" value="AIR12_DOMON"/>
</dbReference>
<name>A0A2U1PVX5_ARTAN</name>
<proteinExistence type="predicted"/>
<dbReference type="GO" id="GO:0046872">
    <property type="term" value="F:metal ion binding"/>
    <property type="evidence" value="ECO:0007669"/>
    <property type="project" value="UniProtKB-KW"/>
</dbReference>
<keyword evidence="5 13" id="KW-0732">Signal</keyword>
<dbReference type="CDD" id="cd08760">
    <property type="entry name" value="Cyt_b561_FRRS1_like"/>
    <property type="match status" value="1"/>
</dbReference>
<evidence type="ECO:0000256" key="5">
    <source>
        <dbReference type="ARBA" id="ARBA00022729"/>
    </source>
</evidence>
<keyword evidence="6 10" id="KW-0249">Electron transport</keyword>
<dbReference type="PANTHER" id="PTHR23130:SF196">
    <property type="entry name" value="DOMON DOMAIN-CONTAINING PROTEIN"/>
    <property type="match status" value="1"/>
</dbReference>
<dbReference type="Pfam" id="PF03188">
    <property type="entry name" value="Cytochrom_B561"/>
    <property type="match status" value="1"/>
</dbReference>
<evidence type="ECO:0000256" key="3">
    <source>
        <dbReference type="ARBA" id="ARBA00022692"/>
    </source>
</evidence>
<feature type="transmembrane region" description="Helical" evidence="12">
    <location>
        <begin position="236"/>
        <end position="257"/>
    </location>
</feature>
<comment type="caution">
    <text evidence="16">The sequence shown here is derived from an EMBL/GenBank/DDBJ whole genome shotgun (WGS) entry which is preliminary data.</text>
</comment>
<evidence type="ECO:0000256" key="6">
    <source>
        <dbReference type="ARBA" id="ARBA00022982"/>
    </source>
</evidence>
<keyword evidence="3 12" id="KW-0812">Transmembrane</keyword>
<dbReference type="Proteomes" id="UP000245207">
    <property type="component" value="Unassembled WGS sequence"/>
</dbReference>
<evidence type="ECO:0000259" key="15">
    <source>
        <dbReference type="PROSITE" id="PS50939"/>
    </source>
</evidence>
<keyword evidence="7 12" id="KW-1133">Transmembrane helix</keyword>
<feature type="transmembrane region" description="Helical" evidence="12">
    <location>
        <begin position="308"/>
        <end position="329"/>
    </location>
</feature>
<evidence type="ECO:0000256" key="9">
    <source>
        <dbReference type="ARBA" id="ARBA00053871"/>
    </source>
</evidence>
<keyword evidence="17" id="KW-1185">Reference proteome</keyword>
<accession>A0A2U1PVX5</accession>
<keyword evidence="4 11" id="KW-0479">Metal-binding</keyword>
<comment type="cofactor">
    <cofactor evidence="10">
        <name>heme b</name>
        <dbReference type="ChEBI" id="CHEBI:60344"/>
    </cofactor>
    <text evidence="10">Binds 2 heme b groups non-covalently.</text>
</comment>
<feature type="binding site" description="axial binding residue" evidence="11">
    <location>
        <position position="205"/>
    </location>
    <ligand>
        <name>heme b</name>
        <dbReference type="ChEBI" id="CHEBI:60344"/>
        <label>1</label>
    </ligand>
    <ligandPart>
        <name>Fe</name>
        <dbReference type="ChEBI" id="CHEBI:18248"/>
    </ligandPart>
</feature>
<dbReference type="PIRSF" id="PIRSF037471">
    <property type="entry name" value="UCP037471"/>
    <property type="match status" value="1"/>
</dbReference>
<evidence type="ECO:0000256" key="13">
    <source>
        <dbReference type="SAM" id="SignalP"/>
    </source>
</evidence>
<sequence>MRKILAILFCILINLSVSYAQNCNTYVFSRNQKYATCVTLPVLNSHLHWNYYTNNGTVDVAFRHTGSTTSQWVAWALNIDGWGMRGAQALVALISSNGSVQAYTSAITGYGTGLQPSSLSFEVPMIRAERDNGDVVIYATLVLPSGKTTFNQVWQVGPVFNGHPGMHQMSSDNRNAVGLVDFTTGQISVDGGNVGGSRLHRKNTHGVLNVVSWGVAMPIGAIAARYLKAFSIANPLWFYIHSVCQAAAFAVGVAGFVTGIKLGSDSTGITHTSHRNMGITLFILGIIQVLALFLRPKPDSKYRSYWNIYHRGCGYSTLILSIIQVYSGLDILDPEKKWKHTYTGILIALGVVTVLLEALSWFIFLKRKKEEKKTHAETNGGYGANEQV</sequence>
<feature type="chain" id="PRO_5015769367" description="Cytochrome b561 and DOMON domain-containing protein" evidence="13">
    <location>
        <begin position="21"/>
        <end position="388"/>
    </location>
</feature>
<feature type="binding site" description="axial binding residue" evidence="11">
    <location>
        <position position="274"/>
    </location>
    <ligand>
        <name>heme b</name>
        <dbReference type="ChEBI" id="CHEBI:60344"/>
        <label>1</label>
    </ligand>
    <ligandPart>
        <name>Fe</name>
        <dbReference type="ChEBI" id="CHEBI:18248"/>
    </ligandPart>
</feature>
<keyword evidence="8 10" id="KW-0472">Membrane</keyword>
<evidence type="ECO:0000256" key="12">
    <source>
        <dbReference type="SAM" id="Phobius"/>
    </source>
</evidence>
<dbReference type="FunFam" id="1.20.120.1770:FF:000007">
    <property type="entry name" value="Cytochrome b561 and DOMON domain-containing protein"/>
    <property type="match status" value="1"/>
</dbReference>
<evidence type="ECO:0000256" key="8">
    <source>
        <dbReference type="ARBA" id="ARBA00023136"/>
    </source>
</evidence>
<dbReference type="STRING" id="35608.A0A2U1PVX5"/>
<protein>
    <recommendedName>
        <fullName evidence="10">Cytochrome b561 and DOMON domain-containing protein</fullName>
    </recommendedName>
</protein>
<feature type="binding site" description="axial binding residue" evidence="11">
    <location>
        <position position="241"/>
    </location>
    <ligand>
        <name>heme b</name>
        <dbReference type="ChEBI" id="CHEBI:60344"/>
        <label>1</label>
    </ligand>
    <ligandPart>
        <name>Fe</name>
        <dbReference type="ChEBI" id="CHEBI:18248"/>
    </ligandPart>
</feature>
<dbReference type="PROSITE" id="PS50836">
    <property type="entry name" value="DOMON"/>
    <property type="match status" value="1"/>
</dbReference>
<dbReference type="Gene3D" id="1.20.120.1770">
    <property type="match status" value="1"/>
</dbReference>
<feature type="domain" description="DOMON" evidence="14">
    <location>
        <begin position="43"/>
        <end position="157"/>
    </location>
</feature>
<dbReference type="Pfam" id="PF04526">
    <property type="entry name" value="DUF568"/>
    <property type="match status" value="1"/>
</dbReference>
<dbReference type="InterPro" id="IPR006593">
    <property type="entry name" value="Cyt_b561/ferric_Rdtase_TM"/>
</dbReference>
<keyword evidence="2 10" id="KW-0813">Transport</keyword>
<evidence type="ECO:0000256" key="2">
    <source>
        <dbReference type="ARBA" id="ARBA00022448"/>
    </source>
</evidence>
<evidence type="ECO:0000256" key="11">
    <source>
        <dbReference type="PIRSR" id="PIRSR037471-1"/>
    </source>
</evidence>
<evidence type="ECO:0000256" key="1">
    <source>
        <dbReference type="ARBA" id="ARBA00004141"/>
    </source>
</evidence>
<dbReference type="PROSITE" id="PS50939">
    <property type="entry name" value="CYTOCHROME_B561"/>
    <property type="match status" value="1"/>
</dbReference>
<dbReference type="EMBL" id="PKPP01000675">
    <property type="protein sequence ID" value="PWA89882.1"/>
    <property type="molecule type" value="Genomic_DNA"/>
</dbReference>
<reference evidence="16 17" key="1">
    <citation type="journal article" date="2018" name="Mol. Plant">
        <title>The genome of Artemisia annua provides insight into the evolution of Asteraceae family and artemisinin biosynthesis.</title>
        <authorList>
            <person name="Shen Q."/>
            <person name="Zhang L."/>
            <person name="Liao Z."/>
            <person name="Wang S."/>
            <person name="Yan T."/>
            <person name="Shi P."/>
            <person name="Liu M."/>
            <person name="Fu X."/>
            <person name="Pan Q."/>
            <person name="Wang Y."/>
            <person name="Lv Z."/>
            <person name="Lu X."/>
            <person name="Zhang F."/>
            <person name="Jiang W."/>
            <person name="Ma Y."/>
            <person name="Chen M."/>
            <person name="Hao X."/>
            <person name="Li L."/>
            <person name="Tang Y."/>
            <person name="Lv G."/>
            <person name="Zhou Y."/>
            <person name="Sun X."/>
            <person name="Brodelius P.E."/>
            <person name="Rose J.K.C."/>
            <person name="Tang K."/>
        </authorList>
    </citation>
    <scope>NUCLEOTIDE SEQUENCE [LARGE SCALE GENOMIC DNA]</scope>
    <source>
        <strain evidence="17">cv. Huhao1</strain>
        <tissue evidence="16">Leaf</tissue>
    </source>
</reference>
<evidence type="ECO:0000259" key="14">
    <source>
        <dbReference type="PROSITE" id="PS50836"/>
    </source>
</evidence>
<dbReference type="InterPro" id="IPR005018">
    <property type="entry name" value="DOMON_domain"/>
</dbReference>
<evidence type="ECO:0000313" key="16">
    <source>
        <dbReference type="EMBL" id="PWA89882.1"/>
    </source>
</evidence>
<comment type="function">
    <text evidence="9">May act as a catecholamine-responsive trans-membrane electron transporter.</text>
</comment>
<evidence type="ECO:0000256" key="10">
    <source>
        <dbReference type="PIRNR" id="PIRNR037471"/>
    </source>
</evidence>
<dbReference type="SMART" id="SM00665">
    <property type="entry name" value="B561"/>
    <property type="match status" value="1"/>
</dbReference>
<evidence type="ECO:0000256" key="7">
    <source>
        <dbReference type="ARBA" id="ARBA00022989"/>
    </source>
</evidence>
<dbReference type="InterPro" id="IPR017214">
    <property type="entry name" value="UCP037471"/>
</dbReference>
<dbReference type="GO" id="GO:0016020">
    <property type="term" value="C:membrane"/>
    <property type="evidence" value="ECO:0007669"/>
    <property type="project" value="UniProtKB-SubCell"/>
</dbReference>